<feature type="region of interest" description="Disordered" evidence="4">
    <location>
        <begin position="432"/>
        <end position="466"/>
    </location>
</feature>
<feature type="compositionally biased region" description="Low complexity" evidence="4">
    <location>
        <begin position="122"/>
        <end position="138"/>
    </location>
</feature>
<gene>
    <name evidence="5" type="ORF">UTRI_03621_B</name>
</gene>
<dbReference type="SMART" id="SM00320">
    <property type="entry name" value="WD40"/>
    <property type="match status" value="4"/>
</dbReference>
<accession>A0A5C3E027</accession>
<dbReference type="PANTHER" id="PTHR14107">
    <property type="entry name" value="WD REPEAT PROTEIN"/>
    <property type="match status" value="1"/>
</dbReference>
<dbReference type="InterPro" id="IPR001680">
    <property type="entry name" value="WD40_rpt"/>
</dbReference>
<dbReference type="InterPro" id="IPR015943">
    <property type="entry name" value="WD40/YVTN_repeat-like_dom_sf"/>
</dbReference>
<feature type="region of interest" description="Disordered" evidence="4">
    <location>
        <begin position="772"/>
        <end position="853"/>
    </location>
</feature>
<feature type="repeat" description="WD" evidence="3">
    <location>
        <begin position="557"/>
        <end position="598"/>
    </location>
</feature>
<dbReference type="PROSITE" id="PS50294">
    <property type="entry name" value="WD_REPEATS_REGION"/>
    <property type="match status" value="1"/>
</dbReference>
<dbReference type="AlphaFoldDB" id="A0A5C3E027"/>
<dbReference type="GO" id="GO:0032153">
    <property type="term" value="C:cell division site"/>
    <property type="evidence" value="ECO:0007669"/>
    <property type="project" value="TreeGrafter"/>
</dbReference>
<dbReference type="GO" id="GO:0045013">
    <property type="term" value="P:carbon catabolite repression of transcription"/>
    <property type="evidence" value="ECO:0007669"/>
    <property type="project" value="TreeGrafter"/>
</dbReference>
<evidence type="ECO:0000313" key="6">
    <source>
        <dbReference type="Proteomes" id="UP000324022"/>
    </source>
</evidence>
<organism evidence="5 6">
    <name type="scientific">Ustilago trichophora</name>
    <dbReference type="NCBI Taxonomy" id="86804"/>
    <lineage>
        <taxon>Eukaryota</taxon>
        <taxon>Fungi</taxon>
        <taxon>Dikarya</taxon>
        <taxon>Basidiomycota</taxon>
        <taxon>Ustilaginomycotina</taxon>
        <taxon>Ustilaginomycetes</taxon>
        <taxon>Ustilaginales</taxon>
        <taxon>Ustilaginaceae</taxon>
        <taxon>Ustilago</taxon>
    </lineage>
</organism>
<evidence type="ECO:0000313" key="5">
    <source>
        <dbReference type="EMBL" id="SPO23848.1"/>
    </source>
</evidence>
<evidence type="ECO:0000256" key="3">
    <source>
        <dbReference type="PROSITE-ProRule" id="PRU00221"/>
    </source>
</evidence>
<feature type="region of interest" description="Disordered" evidence="4">
    <location>
        <begin position="344"/>
        <end position="419"/>
    </location>
</feature>
<evidence type="ECO:0000256" key="4">
    <source>
        <dbReference type="SAM" id="MobiDB-lite"/>
    </source>
</evidence>
<dbReference type="EMBL" id="OOIN01000006">
    <property type="protein sequence ID" value="SPO23848.1"/>
    <property type="molecule type" value="Genomic_DNA"/>
</dbReference>
<dbReference type="InterPro" id="IPR051362">
    <property type="entry name" value="WD_repeat_creC_regulators"/>
</dbReference>
<dbReference type="OrthoDB" id="3367at2759"/>
<dbReference type="GO" id="GO:0005634">
    <property type="term" value="C:nucleus"/>
    <property type="evidence" value="ECO:0007669"/>
    <property type="project" value="TreeGrafter"/>
</dbReference>
<name>A0A5C3E027_9BASI</name>
<feature type="compositionally biased region" description="Polar residues" evidence="4">
    <location>
        <begin position="814"/>
        <end position="826"/>
    </location>
</feature>
<dbReference type="Proteomes" id="UP000324022">
    <property type="component" value="Unassembled WGS sequence"/>
</dbReference>
<feature type="compositionally biased region" description="Polar residues" evidence="4">
    <location>
        <begin position="840"/>
        <end position="853"/>
    </location>
</feature>
<dbReference type="Pfam" id="PF00400">
    <property type="entry name" value="WD40"/>
    <property type="match status" value="2"/>
</dbReference>
<protein>
    <submittedName>
        <fullName evidence="5">Related to WD40 repeat protein CreC</fullName>
    </submittedName>
</protein>
<feature type="compositionally biased region" description="Low complexity" evidence="4">
    <location>
        <begin position="773"/>
        <end position="784"/>
    </location>
</feature>
<dbReference type="SUPFAM" id="SSF50978">
    <property type="entry name" value="WD40 repeat-like"/>
    <property type="match status" value="1"/>
</dbReference>
<dbReference type="Gene3D" id="2.130.10.10">
    <property type="entry name" value="YVTN repeat-like/Quinoprotein amine dehydrogenase"/>
    <property type="match status" value="2"/>
</dbReference>
<feature type="compositionally biased region" description="Low complexity" evidence="4">
    <location>
        <begin position="344"/>
        <end position="383"/>
    </location>
</feature>
<feature type="compositionally biased region" description="Low complexity" evidence="4">
    <location>
        <begin position="393"/>
        <end position="403"/>
    </location>
</feature>
<evidence type="ECO:0000256" key="1">
    <source>
        <dbReference type="ARBA" id="ARBA00022574"/>
    </source>
</evidence>
<keyword evidence="6" id="KW-1185">Reference proteome</keyword>
<dbReference type="PANTHER" id="PTHR14107:SF16">
    <property type="entry name" value="AT02583P"/>
    <property type="match status" value="1"/>
</dbReference>
<dbReference type="InterPro" id="IPR036322">
    <property type="entry name" value="WD40_repeat_dom_sf"/>
</dbReference>
<proteinExistence type="predicted"/>
<dbReference type="PROSITE" id="PS50082">
    <property type="entry name" value="WD_REPEATS_2"/>
    <property type="match status" value="1"/>
</dbReference>
<feature type="compositionally biased region" description="Polar residues" evidence="4">
    <location>
        <begin position="433"/>
        <end position="447"/>
    </location>
</feature>
<feature type="region of interest" description="Disordered" evidence="4">
    <location>
        <begin position="120"/>
        <end position="139"/>
    </location>
</feature>
<reference evidence="5 6" key="1">
    <citation type="submission" date="2018-03" db="EMBL/GenBank/DDBJ databases">
        <authorList>
            <person name="Guldener U."/>
        </authorList>
    </citation>
    <scope>NUCLEOTIDE SEQUENCE [LARGE SCALE GENOMIC DNA]</scope>
    <source>
        <strain evidence="5 6">NBRC100155</strain>
    </source>
</reference>
<keyword evidence="2" id="KW-0677">Repeat</keyword>
<dbReference type="GO" id="GO:0051286">
    <property type="term" value="C:cell tip"/>
    <property type="evidence" value="ECO:0007669"/>
    <property type="project" value="TreeGrafter"/>
</dbReference>
<keyword evidence="1 3" id="KW-0853">WD repeat</keyword>
<evidence type="ECO:0000256" key="2">
    <source>
        <dbReference type="ARBA" id="ARBA00022737"/>
    </source>
</evidence>
<sequence length="853" mass="89090">MAFPPTAIRPLPGGTTLVSAQPPAAPAAVMTTESFDAPEGMYVCTSRFTCPPQPMIHLNPIPTTQLGLSAVYPTPRVSTVSLRYPAAKNAKSSDPDSAASPAHAVLLEAPLASQGIDAPASSLTGGLPPGTAGPSAGIAGIGGPGMGFSGLGETMGRLGAKPTRPKNSLKNTSSNFVNRMMTHPDLAKLLTARTDSDHFTFLTNARSFFWLADTNGRTKESLARITFSASPSAHDVNQFTRAHDRLDIVIGFVTGDLIWLDPIASKYTRINKGGCITSSAVTQVRWLPGSENLIMAAHADGSILIYDREREDSSDFSPATWDAFAGSTASSSSAALQSVVAGSGTPSSAAMSASQTSASNTSSSSNPTATTASGGAGLGSSMADSRPVLGSRTVTSSTTTTTTQADGGDINLSSSSGSATHLAKGKLNAAPGTLSQRRQAADSSSDGQPLLLVTKPGSVPITSGLPSGTALHSREYQQAAAAAAVAAANASSNGNGLSGKGKETSWSRLNPVSHWAVSKTRITDFAFSPDYSHVAIVAEDGILRIADVNSERLLDTFESYFGGFNCAVWSPDGKFVLTGGQDDLVTVWAPREGRIVARCQGHTSFVTGLAWDPWRWSSDDRTYRFASVGEDCKMILWDFSSAALNRPKTHAPHNSVGHRRSSVGLGSTYSLVDKHGTSSMRSPGSLLNGRRISTSNGLASSAIGIGYDRTSVTDDTIRHPALPRSEVAILQPVVTVEVDGEIPTGLRFGPDKVMVIRKNAGIDTFTRPLPKRSTSVVASSTSGADRTSWPAGSRTNRQPIIPRSGNRIPPPLTIPTNDTTLSSSHLQHPATTPTTPRHAINSTTLNDNNVITT</sequence>